<evidence type="ECO:0000256" key="1">
    <source>
        <dbReference type="SAM" id="MobiDB-lite"/>
    </source>
</evidence>
<accession>A0A370QBK4</accession>
<dbReference type="Proteomes" id="UP000255317">
    <property type="component" value="Unassembled WGS sequence"/>
</dbReference>
<evidence type="ECO:0000313" key="2">
    <source>
        <dbReference type="EMBL" id="RDK85390.1"/>
    </source>
</evidence>
<organism evidence="2 3">
    <name type="scientific">Marinirhabdus gelatinilytica</name>
    <dbReference type="NCBI Taxonomy" id="1703343"/>
    <lineage>
        <taxon>Bacteria</taxon>
        <taxon>Pseudomonadati</taxon>
        <taxon>Bacteroidota</taxon>
        <taxon>Flavobacteriia</taxon>
        <taxon>Flavobacteriales</taxon>
        <taxon>Flavobacteriaceae</taxon>
    </lineage>
</organism>
<keyword evidence="3" id="KW-1185">Reference proteome</keyword>
<feature type="compositionally biased region" description="Polar residues" evidence="1">
    <location>
        <begin position="87"/>
        <end position="100"/>
    </location>
</feature>
<dbReference type="RefSeq" id="WP_115123815.1">
    <property type="nucleotide sequence ID" value="NZ_QRAO01000003.1"/>
</dbReference>
<dbReference type="OrthoDB" id="1449138at2"/>
<dbReference type="EMBL" id="QRAO01000003">
    <property type="protein sequence ID" value="RDK85390.1"/>
    <property type="molecule type" value="Genomic_DNA"/>
</dbReference>
<dbReference type="AlphaFoldDB" id="A0A370QBK4"/>
<comment type="caution">
    <text evidence="2">The sequence shown here is derived from an EMBL/GenBank/DDBJ whole genome shotgun (WGS) entry which is preliminary data.</text>
</comment>
<sequence>METIKHITSSFVAQLLVLAIVFPSVLQFSHIFEDHEHTFCGNVETHLHEQELDCDLTIFMSTVFRLDHTPLGFKVVPIPNDTPNKNYTSQVFNNIPQSRSLRGPPIS</sequence>
<feature type="region of interest" description="Disordered" evidence="1">
    <location>
        <begin position="87"/>
        <end position="107"/>
    </location>
</feature>
<name>A0A370QBK4_9FLAO</name>
<protein>
    <submittedName>
        <fullName evidence="2">Uncharacterized protein</fullName>
    </submittedName>
</protein>
<evidence type="ECO:0000313" key="3">
    <source>
        <dbReference type="Proteomes" id="UP000255317"/>
    </source>
</evidence>
<gene>
    <name evidence="2" type="ORF">C8D94_103215</name>
</gene>
<proteinExistence type="predicted"/>
<reference evidence="2 3" key="1">
    <citation type="submission" date="2018-07" db="EMBL/GenBank/DDBJ databases">
        <title>Genomic Encyclopedia of Type Strains, Phase IV (KMG-IV): sequencing the most valuable type-strain genomes for metagenomic binning, comparative biology and taxonomic classification.</title>
        <authorList>
            <person name="Goeker M."/>
        </authorList>
    </citation>
    <scope>NUCLEOTIDE SEQUENCE [LARGE SCALE GENOMIC DNA]</scope>
    <source>
        <strain evidence="2 3">DSM 101478</strain>
    </source>
</reference>